<gene>
    <name evidence="1" type="ORF">HAX54_006776</name>
</gene>
<sequence>MSHGSVDQWCVDSHEPSHSQVVRLKEPCLNPLSSCPLEGTVSKPTLTLRDLLCNTLLRNAPFLNLSCVNTQ</sequence>
<keyword evidence="2" id="KW-1185">Reference proteome</keyword>
<feature type="non-terminal residue" evidence="1">
    <location>
        <position position="71"/>
    </location>
</feature>
<reference evidence="1 2" key="1">
    <citation type="journal article" date="2021" name="BMC Genomics">
        <title>Datura genome reveals duplications of psychoactive alkaloid biosynthetic genes and high mutation rate following tissue culture.</title>
        <authorList>
            <person name="Rajewski A."/>
            <person name="Carter-House D."/>
            <person name="Stajich J."/>
            <person name="Litt A."/>
        </authorList>
    </citation>
    <scope>NUCLEOTIDE SEQUENCE [LARGE SCALE GENOMIC DNA]</scope>
    <source>
        <strain evidence="1">AR-01</strain>
    </source>
</reference>
<organism evidence="1 2">
    <name type="scientific">Datura stramonium</name>
    <name type="common">Jimsonweed</name>
    <name type="synonym">Common thornapple</name>
    <dbReference type="NCBI Taxonomy" id="4076"/>
    <lineage>
        <taxon>Eukaryota</taxon>
        <taxon>Viridiplantae</taxon>
        <taxon>Streptophyta</taxon>
        <taxon>Embryophyta</taxon>
        <taxon>Tracheophyta</taxon>
        <taxon>Spermatophyta</taxon>
        <taxon>Magnoliopsida</taxon>
        <taxon>eudicotyledons</taxon>
        <taxon>Gunneridae</taxon>
        <taxon>Pentapetalae</taxon>
        <taxon>asterids</taxon>
        <taxon>lamiids</taxon>
        <taxon>Solanales</taxon>
        <taxon>Solanaceae</taxon>
        <taxon>Solanoideae</taxon>
        <taxon>Datureae</taxon>
        <taxon>Datura</taxon>
    </lineage>
</organism>
<protein>
    <submittedName>
        <fullName evidence="1">Uncharacterized protein</fullName>
    </submittedName>
</protein>
<proteinExistence type="predicted"/>
<evidence type="ECO:0000313" key="2">
    <source>
        <dbReference type="Proteomes" id="UP000823775"/>
    </source>
</evidence>
<name>A0ABS8TC63_DATST</name>
<dbReference type="Proteomes" id="UP000823775">
    <property type="component" value="Unassembled WGS sequence"/>
</dbReference>
<evidence type="ECO:0000313" key="1">
    <source>
        <dbReference type="EMBL" id="MCD7468505.1"/>
    </source>
</evidence>
<dbReference type="EMBL" id="JACEIK010001347">
    <property type="protein sequence ID" value="MCD7468505.1"/>
    <property type="molecule type" value="Genomic_DNA"/>
</dbReference>
<comment type="caution">
    <text evidence="1">The sequence shown here is derived from an EMBL/GenBank/DDBJ whole genome shotgun (WGS) entry which is preliminary data.</text>
</comment>
<accession>A0ABS8TC63</accession>